<comment type="caution">
    <text evidence="8">The sequence shown here is derived from an EMBL/GenBank/DDBJ whole genome shotgun (WGS) entry which is preliminary data.</text>
</comment>
<protein>
    <submittedName>
        <fullName evidence="8">Biopolymer transporter ExbD</fullName>
    </submittedName>
</protein>
<comment type="subcellular location">
    <subcellularLocation>
        <location evidence="1">Cell membrane</location>
        <topology evidence="1">Single-pass membrane protein</topology>
    </subcellularLocation>
    <subcellularLocation>
        <location evidence="7">Cell membrane</location>
        <topology evidence="7">Single-pass type II membrane protein</topology>
    </subcellularLocation>
</comment>
<keyword evidence="7" id="KW-0813">Transport</keyword>
<reference evidence="8 9" key="1">
    <citation type="submission" date="2020-08" db="EMBL/GenBank/DDBJ databases">
        <title>Description of novel Flavobacterium F-408 isolate.</title>
        <authorList>
            <person name="Saticioglu I.B."/>
            <person name="Duman M."/>
            <person name="Altun S."/>
        </authorList>
    </citation>
    <scope>NUCLEOTIDE SEQUENCE [LARGE SCALE GENOMIC DNA]</scope>
    <source>
        <strain evidence="8 9">F-408</strain>
    </source>
</reference>
<keyword evidence="7" id="KW-0653">Protein transport</keyword>
<dbReference type="InterPro" id="IPR003400">
    <property type="entry name" value="ExbD"/>
</dbReference>
<keyword evidence="4 7" id="KW-0812">Transmembrane</keyword>
<keyword evidence="6" id="KW-0472">Membrane</keyword>
<accession>A0ABR7J0G1</accession>
<dbReference type="Proteomes" id="UP000605990">
    <property type="component" value="Unassembled WGS sequence"/>
</dbReference>
<evidence type="ECO:0000256" key="6">
    <source>
        <dbReference type="ARBA" id="ARBA00023136"/>
    </source>
</evidence>
<dbReference type="PANTHER" id="PTHR30558:SF3">
    <property type="entry name" value="BIOPOLYMER TRANSPORT PROTEIN EXBD-RELATED"/>
    <property type="match status" value="1"/>
</dbReference>
<evidence type="ECO:0000256" key="7">
    <source>
        <dbReference type="RuleBase" id="RU003879"/>
    </source>
</evidence>
<keyword evidence="9" id="KW-1185">Reference proteome</keyword>
<proteinExistence type="inferred from homology"/>
<dbReference type="RefSeq" id="WP_166125985.1">
    <property type="nucleotide sequence ID" value="NZ_JAANOQ010000002.1"/>
</dbReference>
<evidence type="ECO:0000256" key="3">
    <source>
        <dbReference type="ARBA" id="ARBA00022475"/>
    </source>
</evidence>
<dbReference type="EMBL" id="JACRUN010000006">
    <property type="protein sequence ID" value="MBC5835492.1"/>
    <property type="molecule type" value="Genomic_DNA"/>
</dbReference>
<comment type="similarity">
    <text evidence="2 7">Belongs to the ExbD/TolR family.</text>
</comment>
<dbReference type="Pfam" id="PF02472">
    <property type="entry name" value="ExbD"/>
    <property type="match status" value="1"/>
</dbReference>
<sequence>MANIKTSKKSTRIDMTAMCDVAFLLLSFFIMTATSKVPEPKPVDTPASTIKAKLPERNLLTITVGDSAVYIGMSERETRIAALEAMSLKYDIAFTPKEVEEFSLLESFGVPLEQLKSLLALKNAERNKPGTQSGIPFKGDISENELSYWVYYANAAVVMEQQAKGLEKIKEIEIAIKGGSKEKYPVVKNVFDILQKQNMNDFYLVTSLRDEDF</sequence>
<evidence type="ECO:0000313" key="8">
    <source>
        <dbReference type="EMBL" id="MBC5835492.1"/>
    </source>
</evidence>
<keyword evidence="3" id="KW-1003">Cell membrane</keyword>
<evidence type="ECO:0000256" key="4">
    <source>
        <dbReference type="ARBA" id="ARBA00022692"/>
    </source>
</evidence>
<evidence type="ECO:0000256" key="1">
    <source>
        <dbReference type="ARBA" id="ARBA00004162"/>
    </source>
</evidence>
<evidence type="ECO:0000256" key="5">
    <source>
        <dbReference type="ARBA" id="ARBA00022989"/>
    </source>
</evidence>
<name>A0ABR7J0G1_9FLAO</name>
<dbReference type="PANTHER" id="PTHR30558">
    <property type="entry name" value="EXBD MEMBRANE COMPONENT OF PMF-DRIVEN MACROMOLECULE IMPORT SYSTEM"/>
    <property type="match status" value="1"/>
</dbReference>
<evidence type="ECO:0000256" key="2">
    <source>
        <dbReference type="ARBA" id="ARBA00005811"/>
    </source>
</evidence>
<organism evidence="8 9">
    <name type="scientific">Flavobacterium bernardetii</name>
    <dbReference type="NCBI Taxonomy" id="2813823"/>
    <lineage>
        <taxon>Bacteria</taxon>
        <taxon>Pseudomonadati</taxon>
        <taxon>Bacteroidota</taxon>
        <taxon>Flavobacteriia</taxon>
        <taxon>Flavobacteriales</taxon>
        <taxon>Flavobacteriaceae</taxon>
        <taxon>Flavobacterium</taxon>
    </lineage>
</organism>
<gene>
    <name evidence="8" type="ORF">H8R27_11410</name>
</gene>
<evidence type="ECO:0000313" key="9">
    <source>
        <dbReference type="Proteomes" id="UP000605990"/>
    </source>
</evidence>
<keyword evidence="5" id="KW-1133">Transmembrane helix</keyword>